<gene>
    <name evidence="1" type="ORF">D1222_14060</name>
</gene>
<accession>A0A399RBX0</accession>
<dbReference type="EMBL" id="QWGA01000008">
    <property type="protein sequence ID" value="RIJ27517.1"/>
    <property type="molecule type" value="Genomic_DNA"/>
</dbReference>
<name>A0A399RBX0_9PROT</name>
<dbReference type="AlphaFoldDB" id="A0A399RBX0"/>
<dbReference type="OrthoDB" id="5242510at2"/>
<evidence type="ECO:0000313" key="2">
    <source>
        <dbReference type="Proteomes" id="UP000265845"/>
    </source>
</evidence>
<organism evidence="1 2">
    <name type="scientific">Henriciella algicola</name>
    <dbReference type="NCBI Taxonomy" id="1608422"/>
    <lineage>
        <taxon>Bacteria</taxon>
        <taxon>Pseudomonadati</taxon>
        <taxon>Pseudomonadota</taxon>
        <taxon>Alphaproteobacteria</taxon>
        <taxon>Hyphomonadales</taxon>
        <taxon>Hyphomonadaceae</taxon>
        <taxon>Henriciella</taxon>
    </lineage>
</organism>
<evidence type="ECO:0000313" key="1">
    <source>
        <dbReference type="EMBL" id="RIJ27517.1"/>
    </source>
</evidence>
<dbReference type="Pfam" id="PF11927">
    <property type="entry name" value="HODM_asu-like"/>
    <property type="match status" value="1"/>
</dbReference>
<dbReference type="Proteomes" id="UP000265845">
    <property type="component" value="Unassembled WGS sequence"/>
</dbReference>
<comment type="caution">
    <text evidence="1">The sequence shown here is derived from an EMBL/GenBank/DDBJ whole genome shotgun (WGS) entry which is preliminary data.</text>
</comment>
<protein>
    <submittedName>
        <fullName evidence="1">DUF3445 domain-containing protein</fullName>
    </submittedName>
</protein>
<dbReference type="InterPro" id="IPR021848">
    <property type="entry name" value="HODM_asu-like"/>
</dbReference>
<keyword evidence="2" id="KW-1185">Reference proteome</keyword>
<proteinExistence type="predicted"/>
<sequence>MPMRCWLMQASSWKTCTPCTCRARQRLQVSSAGGRHVPLRTPPYLPFLHGPPAVAPALNPIPERSWLLPDMEMDGCELDRLMLLEEQPEETLLGELNGPAARELLAMIGEAVNTSSQSSFENALARAATLVSDDLCLLEPDDDGVWRLVAAAVTAPTYWSLPEVMGGTLHDLHGPVPGGSPELASRIDRIFTNLAPGKVLERFNWTVQAGAQRFTPERPLTLAAEPEDLFLRVERQTVRKLPETGAICFTIRVCLDPLLPILVDDDLRESFEDAWIGADRDLRAYKGWNELELLVREACLQSAATG</sequence>
<reference evidence="1 2" key="1">
    <citation type="submission" date="2018-08" db="EMBL/GenBank/DDBJ databases">
        <title>Henriciella mobilis sp. nov., isolated from seawater.</title>
        <authorList>
            <person name="Cheng H."/>
            <person name="Wu Y.-H."/>
            <person name="Xu X.-W."/>
            <person name="Guo L.-L."/>
        </authorList>
    </citation>
    <scope>NUCLEOTIDE SEQUENCE [LARGE SCALE GENOMIC DNA]</scope>
    <source>
        <strain evidence="1 2">CCUG67844</strain>
    </source>
</reference>